<feature type="transmembrane region" description="Helical" evidence="1">
    <location>
        <begin position="35"/>
        <end position="52"/>
    </location>
</feature>
<dbReference type="RefSeq" id="WP_163178837.1">
    <property type="nucleotide sequence ID" value="NZ_JAAIWM010000002.1"/>
</dbReference>
<feature type="transmembrane region" description="Helical" evidence="1">
    <location>
        <begin position="64"/>
        <end position="81"/>
    </location>
</feature>
<protein>
    <submittedName>
        <fullName evidence="2">Uncharacterized protein</fullName>
    </submittedName>
</protein>
<dbReference type="EMBL" id="JAAIWM010000002">
    <property type="protein sequence ID" value="NEY71378.1"/>
    <property type="molecule type" value="Genomic_DNA"/>
</dbReference>
<gene>
    <name evidence="2" type="ORF">G4D63_06430</name>
</gene>
<sequence length="82" mass="9502">MKWKLRIPMMLFIFGLVSGIYQYNPNIIIFKESYILNSLQYLASIGIPIYLCEKTGLNEKRVHFSIGIILIILGLLIDYSTM</sequence>
<feature type="transmembrane region" description="Helical" evidence="1">
    <location>
        <begin position="7"/>
        <end position="23"/>
    </location>
</feature>
<name>A0A6M0Q8P1_9BACI</name>
<keyword evidence="1" id="KW-0472">Membrane</keyword>
<comment type="caution">
    <text evidence="2">The sequence shown here is derived from an EMBL/GenBank/DDBJ whole genome shotgun (WGS) entry which is preliminary data.</text>
</comment>
<organism evidence="2 3">
    <name type="scientific">Bacillus mesophilus</name>
    <dbReference type="NCBI Taxonomy" id="1808955"/>
    <lineage>
        <taxon>Bacteria</taxon>
        <taxon>Bacillati</taxon>
        <taxon>Bacillota</taxon>
        <taxon>Bacilli</taxon>
        <taxon>Bacillales</taxon>
        <taxon>Bacillaceae</taxon>
        <taxon>Bacillus</taxon>
    </lineage>
</organism>
<evidence type="ECO:0000313" key="2">
    <source>
        <dbReference type="EMBL" id="NEY71378.1"/>
    </source>
</evidence>
<evidence type="ECO:0000313" key="3">
    <source>
        <dbReference type="Proteomes" id="UP000481043"/>
    </source>
</evidence>
<evidence type="ECO:0000256" key="1">
    <source>
        <dbReference type="SAM" id="Phobius"/>
    </source>
</evidence>
<reference evidence="2 3" key="1">
    <citation type="submission" date="2020-02" db="EMBL/GenBank/DDBJ databases">
        <title>Bacillus aquiflavi sp. nov., isolated from yellow water of strong flavor Chinese baijiu in Yibin region of China.</title>
        <authorList>
            <person name="Xie J."/>
        </authorList>
    </citation>
    <scope>NUCLEOTIDE SEQUENCE [LARGE SCALE GENOMIC DNA]</scope>
    <source>
        <strain evidence="2 3">SA4</strain>
    </source>
</reference>
<keyword evidence="3" id="KW-1185">Reference proteome</keyword>
<dbReference type="AlphaFoldDB" id="A0A6M0Q8P1"/>
<accession>A0A6M0Q8P1</accession>
<dbReference type="Proteomes" id="UP000481043">
    <property type="component" value="Unassembled WGS sequence"/>
</dbReference>
<keyword evidence="1" id="KW-1133">Transmembrane helix</keyword>
<keyword evidence="1" id="KW-0812">Transmembrane</keyword>
<proteinExistence type="predicted"/>